<dbReference type="Pfam" id="PF05183">
    <property type="entry name" value="RdRP"/>
    <property type="match status" value="2"/>
</dbReference>
<dbReference type="AlphaFoldDB" id="A0AAW2U4I7"/>
<keyword evidence="3 8" id="KW-0808">Transferase</keyword>
<comment type="catalytic activity">
    <reaction evidence="7 8">
        <text>RNA(n) + a ribonucleoside 5'-triphosphate = RNA(n+1) + diphosphate</text>
        <dbReference type="Rhea" id="RHEA:21248"/>
        <dbReference type="Rhea" id="RHEA-COMP:14527"/>
        <dbReference type="Rhea" id="RHEA-COMP:17342"/>
        <dbReference type="ChEBI" id="CHEBI:33019"/>
        <dbReference type="ChEBI" id="CHEBI:61557"/>
        <dbReference type="ChEBI" id="CHEBI:140395"/>
        <dbReference type="EC" id="2.7.7.48"/>
    </reaction>
</comment>
<evidence type="ECO:0000256" key="7">
    <source>
        <dbReference type="ARBA" id="ARBA00048744"/>
    </source>
</evidence>
<evidence type="ECO:0000259" key="9">
    <source>
        <dbReference type="Pfam" id="PF05183"/>
    </source>
</evidence>
<evidence type="ECO:0000256" key="1">
    <source>
        <dbReference type="ARBA" id="ARBA00005762"/>
    </source>
</evidence>
<keyword evidence="2 8" id="KW-0696">RNA-directed RNA polymerase</keyword>
<dbReference type="EC" id="2.7.7.48" evidence="8"/>
<keyword evidence="4 8" id="KW-0548">Nucleotidyltransferase</keyword>
<dbReference type="PANTHER" id="PTHR23079">
    <property type="entry name" value="RNA-DEPENDENT RNA POLYMERASE"/>
    <property type="match status" value="1"/>
</dbReference>
<reference evidence="11" key="1">
    <citation type="submission" date="2020-06" db="EMBL/GenBank/DDBJ databases">
        <authorList>
            <person name="Li T."/>
            <person name="Hu X."/>
            <person name="Zhang T."/>
            <person name="Song X."/>
            <person name="Zhang H."/>
            <person name="Dai N."/>
            <person name="Sheng W."/>
            <person name="Hou X."/>
            <person name="Wei L."/>
        </authorList>
    </citation>
    <scope>NUCLEOTIDE SEQUENCE</scope>
    <source>
        <strain evidence="11">KEN1</strain>
        <tissue evidence="11">Leaf</tissue>
    </source>
</reference>
<name>A0AAW2U4I7_9LAMI</name>
<organism evidence="11">
    <name type="scientific">Sesamum latifolium</name>
    <dbReference type="NCBI Taxonomy" id="2727402"/>
    <lineage>
        <taxon>Eukaryota</taxon>
        <taxon>Viridiplantae</taxon>
        <taxon>Streptophyta</taxon>
        <taxon>Embryophyta</taxon>
        <taxon>Tracheophyta</taxon>
        <taxon>Spermatophyta</taxon>
        <taxon>Magnoliopsida</taxon>
        <taxon>eudicotyledons</taxon>
        <taxon>Gunneridae</taxon>
        <taxon>Pentapetalae</taxon>
        <taxon>asterids</taxon>
        <taxon>lamiids</taxon>
        <taxon>Lamiales</taxon>
        <taxon>Pedaliaceae</taxon>
        <taxon>Sesamum</taxon>
    </lineage>
</organism>
<dbReference type="InterPro" id="IPR058752">
    <property type="entry name" value="RDRP_C_head"/>
</dbReference>
<comment type="similarity">
    <text evidence="1 8">Belongs to the RdRP family.</text>
</comment>
<keyword evidence="6 8" id="KW-0943">RNA-mediated gene silencing</keyword>
<accession>A0AAW2U4I7</accession>
<feature type="domain" description="RDRP core" evidence="9">
    <location>
        <begin position="9"/>
        <end position="128"/>
    </location>
</feature>
<evidence type="ECO:0000256" key="6">
    <source>
        <dbReference type="ARBA" id="ARBA00023158"/>
    </source>
</evidence>
<dbReference type="InterPro" id="IPR057596">
    <property type="entry name" value="RDRP_core"/>
</dbReference>
<evidence type="ECO:0000256" key="3">
    <source>
        <dbReference type="ARBA" id="ARBA00022679"/>
    </source>
</evidence>
<keyword evidence="5 8" id="KW-0694">RNA-binding</keyword>
<dbReference type="GO" id="GO:0003723">
    <property type="term" value="F:RNA binding"/>
    <property type="evidence" value="ECO:0007669"/>
    <property type="project" value="UniProtKB-KW"/>
</dbReference>
<evidence type="ECO:0000256" key="5">
    <source>
        <dbReference type="ARBA" id="ARBA00022884"/>
    </source>
</evidence>
<gene>
    <name evidence="11" type="ORF">Slati_3650800</name>
</gene>
<proteinExistence type="inferred from homology"/>
<sequence>MEFLAFGALRFSLILSKTIKLQVDFGAVTVETIQDIPFRDDSGYLICDEDGKPLLHTDGTGYISEDLAMKCPKVFCGKTYHEFVDGDDASCQTRLAKSRIKEAPLLMQCRLFYNGCAVKGTLLVNKKTRPNFPIKNIDFSLELWWSSSTSLPGFADNALEDTQKVYSNRRAALRVASNHDGLDFGYLAQLMISCGIPLNEPYLYHCLCNLKRDERAKLRKGKVPIGESFYLMGTADPTGVLDYDQVCVVLDNGQISGKVLVYWNPGLHFGDIHVMEAIYVKQLEEYIGDSKYGIFFSTKGCRSAPYEMATGDFDGDMYWVSRHPELLKNFKASEPWARVYSTKESNSKNPKELSSEELERELFRLFLQARKPSFEMSTAADSWLAFMDRLLTLGDDRTFEKDRLREKMIHLIDIYYDALDARKSGKRVSLPKELRPEMYPHHMERGPEYSYHSMSTLGRIYDMIEEFKDEVVPKKEIWKLPCFDIPTPETYTEKWRSNYENYRREMAAALNSNNESKKDAANDVIKKYKKLLYDAPDMEESGKDTTVIYKEALAIYHVTYDYAKSMDDIGKCSFAWKVGGSALCNLYAWKTAGPKEKPLTILPSVIREMLN</sequence>
<evidence type="ECO:0000256" key="4">
    <source>
        <dbReference type="ARBA" id="ARBA00022695"/>
    </source>
</evidence>
<dbReference type="GO" id="GO:0030422">
    <property type="term" value="P:siRNA processing"/>
    <property type="evidence" value="ECO:0007669"/>
    <property type="project" value="TreeGrafter"/>
</dbReference>
<dbReference type="GO" id="GO:0031380">
    <property type="term" value="C:nuclear RNA-directed RNA polymerase complex"/>
    <property type="evidence" value="ECO:0007669"/>
    <property type="project" value="TreeGrafter"/>
</dbReference>
<evidence type="ECO:0000259" key="10">
    <source>
        <dbReference type="Pfam" id="PF26253"/>
    </source>
</evidence>
<feature type="domain" description="RDRP C-terminal head" evidence="10">
    <location>
        <begin position="513"/>
        <end position="588"/>
    </location>
</feature>
<dbReference type="GO" id="GO:0003968">
    <property type="term" value="F:RNA-directed RNA polymerase activity"/>
    <property type="evidence" value="ECO:0007669"/>
    <property type="project" value="UniProtKB-KW"/>
</dbReference>
<reference evidence="11" key="2">
    <citation type="journal article" date="2024" name="Plant">
        <title>Genomic evolution and insights into agronomic trait innovations of Sesamum species.</title>
        <authorList>
            <person name="Miao H."/>
            <person name="Wang L."/>
            <person name="Qu L."/>
            <person name="Liu H."/>
            <person name="Sun Y."/>
            <person name="Le M."/>
            <person name="Wang Q."/>
            <person name="Wei S."/>
            <person name="Zheng Y."/>
            <person name="Lin W."/>
            <person name="Duan Y."/>
            <person name="Cao H."/>
            <person name="Xiong S."/>
            <person name="Wang X."/>
            <person name="Wei L."/>
            <person name="Li C."/>
            <person name="Ma Q."/>
            <person name="Ju M."/>
            <person name="Zhao R."/>
            <person name="Li G."/>
            <person name="Mu C."/>
            <person name="Tian Q."/>
            <person name="Mei H."/>
            <person name="Zhang T."/>
            <person name="Gao T."/>
            <person name="Zhang H."/>
        </authorList>
    </citation>
    <scope>NUCLEOTIDE SEQUENCE</scope>
    <source>
        <strain evidence="11">KEN1</strain>
    </source>
</reference>
<protein>
    <recommendedName>
        <fullName evidence="8">RNA-dependent RNA polymerase</fullName>
        <ecNumber evidence="8">2.7.7.48</ecNumber>
    </recommendedName>
</protein>
<comment type="caution">
    <text evidence="11">The sequence shown here is derived from an EMBL/GenBank/DDBJ whole genome shotgun (WGS) entry which is preliminary data.</text>
</comment>
<dbReference type="Pfam" id="PF26253">
    <property type="entry name" value="RdRP_head"/>
    <property type="match status" value="1"/>
</dbReference>
<evidence type="ECO:0000256" key="8">
    <source>
        <dbReference type="RuleBase" id="RU363098"/>
    </source>
</evidence>
<dbReference type="PANTHER" id="PTHR23079:SF55">
    <property type="entry name" value="RNA-DIRECTED RNA POLYMERASE"/>
    <property type="match status" value="1"/>
</dbReference>
<comment type="function">
    <text evidence="8">Probably involved in the RNA silencing pathway and required for the generation of small interfering RNAs (siRNAs).</text>
</comment>
<evidence type="ECO:0000313" key="11">
    <source>
        <dbReference type="EMBL" id="KAL0410611.1"/>
    </source>
</evidence>
<evidence type="ECO:0000256" key="2">
    <source>
        <dbReference type="ARBA" id="ARBA00022484"/>
    </source>
</evidence>
<dbReference type="InterPro" id="IPR007855">
    <property type="entry name" value="RDRP"/>
</dbReference>
<feature type="domain" description="RDRP core" evidence="9">
    <location>
        <begin position="155"/>
        <end position="464"/>
    </location>
</feature>
<dbReference type="EMBL" id="JACGWN010000013">
    <property type="protein sequence ID" value="KAL0410611.1"/>
    <property type="molecule type" value="Genomic_DNA"/>
</dbReference>